<dbReference type="OrthoDB" id="5419426at2"/>
<proteinExistence type="predicted"/>
<gene>
    <name evidence="4" type="ORF">WN50_16215</name>
</gene>
<comment type="caution">
    <text evidence="4">The sequence shown here is derived from an EMBL/GenBank/DDBJ whole genome shotgun (WGS) entry which is preliminary data.</text>
</comment>
<evidence type="ECO:0000256" key="2">
    <source>
        <dbReference type="ARBA" id="ARBA00023315"/>
    </source>
</evidence>
<dbReference type="CDD" id="cd04301">
    <property type="entry name" value="NAT_SF"/>
    <property type="match status" value="1"/>
</dbReference>
<evidence type="ECO:0000256" key="1">
    <source>
        <dbReference type="ARBA" id="ARBA00022679"/>
    </source>
</evidence>
<keyword evidence="2" id="KW-0012">Acyltransferase</keyword>
<dbReference type="InterPro" id="IPR050832">
    <property type="entry name" value="Bact_Acetyltransf"/>
</dbReference>
<sequence length="162" mass="18378">MKTQYKDFIIRSWEVGDREAAFHLIAAVLAEYGLVSEATGADEDVYKVEEFYQQTGGEFWVVEQQNTIVGTAAYYPIKRGKDAVEIRKMYLLPSVRGQGLGKFLLTHLEEKIKAKGFQEAWIETASVLKEAVQLYESHGYQPTTGVETERCDRVYKKVLSVG</sequence>
<dbReference type="Proteomes" id="UP000033607">
    <property type="component" value="Unassembled WGS sequence"/>
</dbReference>
<dbReference type="PANTHER" id="PTHR43877">
    <property type="entry name" value="AMINOALKYLPHOSPHONATE N-ACETYLTRANSFERASE-RELATED-RELATED"/>
    <property type="match status" value="1"/>
</dbReference>
<dbReference type="PANTHER" id="PTHR43877:SF5">
    <property type="entry name" value="BLL8307 PROTEIN"/>
    <property type="match status" value="1"/>
</dbReference>
<name>A0A0F5YEP5_9CYAN</name>
<dbReference type="InterPro" id="IPR016181">
    <property type="entry name" value="Acyl_CoA_acyltransferase"/>
</dbReference>
<dbReference type="PROSITE" id="PS51186">
    <property type="entry name" value="GNAT"/>
    <property type="match status" value="1"/>
</dbReference>
<evidence type="ECO:0000313" key="5">
    <source>
        <dbReference type="Proteomes" id="UP000033607"/>
    </source>
</evidence>
<protein>
    <submittedName>
        <fullName evidence="4">Acetyltransferase</fullName>
    </submittedName>
</protein>
<evidence type="ECO:0000313" key="4">
    <source>
        <dbReference type="EMBL" id="KKD37097.1"/>
    </source>
</evidence>
<dbReference type="GO" id="GO:0016747">
    <property type="term" value="F:acyltransferase activity, transferring groups other than amino-acyl groups"/>
    <property type="evidence" value="ECO:0007669"/>
    <property type="project" value="InterPro"/>
</dbReference>
<dbReference type="InterPro" id="IPR000182">
    <property type="entry name" value="GNAT_dom"/>
</dbReference>
<dbReference type="Pfam" id="PF00583">
    <property type="entry name" value="Acetyltransf_1"/>
    <property type="match status" value="1"/>
</dbReference>
<dbReference type="RefSeq" id="WP_046279604.1">
    <property type="nucleotide sequence ID" value="NZ_LATL02000345.1"/>
</dbReference>
<dbReference type="EMBL" id="LATL02000345">
    <property type="protein sequence ID" value="KKD37097.1"/>
    <property type="molecule type" value="Genomic_DNA"/>
</dbReference>
<feature type="domain" description="N-acetyltransferase" evidence="3">
    <location>
        <begin position="8"/>
        <end position="160"/>
    </location>
</feature>
<evidence type="ECO:0000259" key="3">
    <source>
        <dbReference type="PROSITE" id="PS51186"/>
    </source>
</evidence>
<dbReference type="AlphaFoldDB" id="A0A0F5YEP5"/>
<reference evidence="4 5" key="1">
    <citation type="submission" date="2015-06" db="EMBL/GenBank/DDBJ databases">
        <title>Draft genome assembly of filamentous brackish cyanobacterium Limnoraphis robusta strain CS-951.</title>
        <authorList>
            <person name="Willis A."/>
            <person name="Parks M."/>
            <person name="Burford M.A."/>
        </authorList>
    </citation>
    <scope>NUCLEOTIDE SEQUENCE [LARGE SCALE GENOMIC DNA]</scope>
    <source>
        <strain evidence="4 5">CS-951</strain>
    </source>
</reference>
<dbReference type="SUPFAM" id="SSF55729">
    <property type="entry name" value="Acyl-CoA N-acyltransferases (Nat)"/>
    <property type="match status" value="1"/>
</dbReference>
<organism evidence="4 5">
    <name type="scientific">Limnoraphis robusta CS-951</name>
    <dbReference type="NCBI Taxonomy" id="1637645"/>
    <lineage>
        <taxon>Bacteria</taxon>
        <taxon>Bacillati</taxon>
        <taxon>Cyanobacteriota</taxon>
        <taxon>Cyanophyceae</taxon>
        <taxon>Oscillatoriophycideae</taxon>
        <taxon>Oscillatoriales</taxon>
        <taxon>Sirenicapillariaceae</taxon>
        <taxon>Limnoraphis</taxon>
    </lineage>
</organism>
<accession>A0A0F5YEP5</accession>
<keyword evidence="1 4" id="KW-0808">Transferase</keyword>
<dbReference type="Gene3D" id="3.40.630.30">
    <property type="match status" value="1"/>
</dbReference>